<name>A0A7V5HMC4_UNCW3</name>
<keyword evidence="3" id="KW-0963">Cytoplasm</keyword>
<protein>
    <submittedName>
        <fullName evidence="8">DivIVA domain-containing protein</fullName>
    </submittedName>
</protein>
<proteinExistence type="inferred from homology"/>
<organism evidence="8">
    <name type="scientific">candidate division WOR-3 bacterium</name>
    <dbReference type="NCBI Taxonomy" id="2052148"/>
    <lineage>
        <taxon>Bacteria</taxon>
        <taxon>Bacteria division WOR-3</taxon>
    </lineage>
</organism>
<dbReference type="Proteomes" id="UP000886050">
    <property type="component" value="Unassembled WGS sequence"/>
</dbReference>
<evidence type="ECO:0000256" key="5">
    <source>
        <dbReference type="ARBA" id="ARBA00023054"/>
    </source>
</evidence>
<evidence type="ECO:0000256" key="1">
    <source>
        <dbReference type="ARBA" id="ARBA00004496"/>
    </source>
</evidence>
<dbReference type="NCBIfam" id="TIGR03544">
    <property type="entry name" value="DivI1A_domain"/>
    <property type="match status" value="1"/>
</dbReference>
<keyword evidence="4" id="KW-0132">Cell division</keyword>
<gene>
    <name evidence="8" type="ORF">ENL43_00780</name>
</gene>
<dbReference type="PANTHER" id="PTHR35794">
    <property type="entry name" value="CELL DIVISION PROTEIN DIVIVA"/>
    <property type="match status" value="1"/>
</dbReference>
<dbReference type="EMBL" id="DRTX01000045">
    <property type="protein sequence ID" value="HHF52882.1"/>
    <property type="molecule type" value="Genomic_DNA"/>
</dbReference>
<dbReference type="PANTHER" id="PTHR35794:SF2">
    <property type="entry name" value="CELL DIVISION PROTEIN DIVIVA"/>
    <property type="match status" value="1"/>
</dbReference>
<evidence type="ECO:0000256" key="6">
    <source>
        <dbReference type="ARBA" id="ARBA00023306"/>
    </source>
</evidence>
<comment type="subcellular location">
    <subcellularLocation>
        <location evidence="1">Cytoplasm</location>
    </subcellularLocation>
</comment>
<dbReference type="Gene3D" id="6.10.250.660">
    <property type="match status" value="1"/>
</dbReference>
<sequence>MEISPIEIRKASFKKKISGFDPEEVRAFLEIIADEFQELLKENEKLKEKNKDLEEKIAHYMDLEDSLNKALTLAQKSAEQILKNSEEKASVIIREAEQRAKKILADLELQKSRLNDEIRTLKRRKWEILQSIRGDLEYYLRLITKEVKEIERAREIEHGTLFDNTKNKKET</sequence>
<feature type="coiled-coil region" evidence="7">
    <location>
        <begin position="29"/>
        <end position="124"/>
    </location>
</feature>
<accession>A0A7V5HMC4</accession>
<dbReference type="AlphaFoldDB" id="A0A7V5HMC4"/>
<evidence type="ECO:0000256" key="7">
    <source>
        <dbReference type="SAM" id="Coils"/>
    </source>
</evidence>
<evidence type="ECO:0000256" key="3">
    <source>
        <dbReference type="ARBA" id="ARBA00022490"/>
    </source>
</evidence>
<evidence type="ECO:0000256" key="4">
    <source>
        <dbReference type="ARBA" id="ARBA00022618"/>
    </source>
</evidence>
<dbReference type="Pfam" id="PF05103">
    <property type="entry name" value="DivIVA"/>
    <property type="match status" value="1"/>
</dbReference>
<dbReference type="GO" id="GO:0051301">
    <property type="term" value="P:cell division"/>
    <property type="evidence" value="ECO:0007669"/>
    <property type="project" value="UniProtKB-KW"/>
</dbReference>
<dbReference type="GO" id="GO:0005737">
    <property type="term" value="C:cytoplasm"/>
    <property type="evidence" value="ECO:0007669"/>
    <property type="project" value="UniProtKB-SubCell"/>
</dbReference>
<comment type="similarity">
    <text evidence="2">Belongs to the DivIVA family.</text>
</comment>
<comment type="caution">
    <text evidence="8">The sequence shown here is derived from an EMBL/GenBank/DDBJ whole genome shotgun (WGS) entry which is preliminary data.</text>
</comment>
<evidence type="ECO:0000313" key="8">
    <source>
        <dbReference type="EMBL" id="HHF52882.1"/>
    </source>
</evidence>
<dbReference type="InterPro" id="IPR019933">
    <property type="entry name" value="DivIVA_domain"/>
</dbReference>
<reference evidence="8" key="1">
    <citation type="journal article" date="2020" name="mSystems">
        <title>Genome- and Community-Level Interaction Insights into Carbon Utilization and Element Cycling Functions of Hydrothermarchaeota in Hydrothermal Sediment.</title>
        <authorList>
            <person name="Zhou Z."/>
            <person name="Liu Y."/>
            <person name="Xu W."/>
            <person name="Pan J."/>
            <person name="Luo Z.H."/>
            <person name="Li M."/>
        </authorList>
    </citation>
    <scope>NUCLEOTIDE SEQUENCE [LARGE SCALE GENOMIC DNA]</scope>
    <source>
        <strain evidence="8">HyVt-96</strain>
    </source>
</reference>
<keyword evidence="6" id="KW-0131">Cell cycle</keyword>
<keyword evidence="5 7" id="KW-0175">Coiled coil</keyword>
<evidence type="ECO:0000256" key="2">
    <source>
        <dbReference type="ARBA" id="ARBA00009008"/>
    </source>
</evidence>
<dbReference type="InterPro" id="IPR007793">
    <property type="entry name" value="DivIVA_fam"/>
</dbReference>